<dbReference type="GO" id="GO:0090575">
    <property type="term" value="C:RNA polymerase II transcription regulator complex"/>
    <property type="evidence" value="ECO:0007669"/>
    <property type="project" value="TreeGrafter"/>
</dbReference>
<evidence type="ECO:0000313" key="6">
    <source>
        <dbReference type="Proteomes" id="UP000655225"/>
    </source>
</evidence>
<evidence type="ECO:0000313" key="5">
    <source>
        <dbReference type="EMBL" id="KAF8407929.1"/>
    </source>
</evidence>
<name>A0A835DPM4_TETSI</name>
<dbReference type="GO" id="GO:0046983">
    <property type="term" value="F:protein dimerization activity"/>
    <property type="evidence" value="ECO:0007669"/>
    <property type="project" value="InterPro"/>
</dbReference>
<feature type="coiled-coil region" evidence="3">
    <location>
        <begin position="54"/>
        <end position="81"/>
    </location>
</feature>
<dbReference type="OrthoDB" id="1870484at2759"/>
<feature type="domain" description="BHLH" evidence="4">
    <location>
        <begin position="13"/>
        <end position="65"/>
    </location>
</feature>
<accession>A0A835DPM4</accession>
<keyword evidence="2" id="KW-0804">Transcription</keyword>
<keyword evidence="1" id="KW-0805">Transcription regulation</keyword>
<dbReference type="InterPro" id="IPR011598">
    <property type="entry name" value="bHLH_dom"/>
</dbReference>
<protein>
    <recommendedName>
        <fullName evidence="4">BHLH domain-containing protein</fullName>
    </recommendedName>
</protein>
<dbReference type="GO" id="GO:0000977">
    <property type="term" value="F:RNA polymerase II transcription regulatory region sequence-specific DNA binding"/>
    <property type="evidence" value="ECO:0007669"/>
    <property type="project" value="TreeGrafter"/>
</dbReference>
<dbReference type="Pfam" id="PF00010">
    <property type="entry name" value="HLH"/>
    <property type="match status" value="1"/>
</dbReference>
<dbReference type="SUPFAM" id="SSF47459">
    <property type="entry name" value="HLH, helix-loop-helix DNA-binding domain"/>
    <property type="match status" value="1"/>
</dbReference>
<evidence type="ECO:0000256" key="1">
    <source>
        <dbReference type="ARBA" id="ARBA00023015"/>
    </source>
</evidence>
<dbReference type="AlphaFoldDB" id="A0A835DPM4"/>
<dbReference type="OMA" id="CHHADAL"/>
<dbReference type="InterPro" id="IPR036638">
    <property type="entry name" value="HLH_DNA-bd_sf"/>
</dbReference>
<dbReference type="Proteomes" id="UP000655225">
    <property type="component" value="Unassembled WGS sequence"/>
</dbReference>
<comment type="caution">
    <text evidence="5">The sequence shown here is derived from an EMBL/GenBank/DDBJ whole genome shotgun (WGS) entry which is preliminary data.</text>
</comment>
<sequence>MKTSCSALSKLDRKIVEKNRRTHMKGLCFKLTSLIPPTHHFNSSKDIISQQDQLDCAAIYIKQLQNRIEELKRRKELAMSVKGISKNIRDSMTMGLRLPVIELRDLGTTLEVILISGLNKNFMFYEVISVLEEEGAEVMNASFSVVGDKVFHTIHSQVTSSRVGIETSRVCERLKELVH</sequence>
<dbReference type="GO" id="GO:0000981">
    <property type="term" value="F:DNA-binding transcription factor activity, RNA polymerase II-specific"/>
    <property type="evidence" value="ECO:0007669"/>
    <property type="project" value="TreeGrafter"/>
</dbReference>
<keyword evidence="6" id="KW-1185">Reference proteome</keyword>
<dbReference type="InterPro" id="IPR015660">
    <property type="entry name" value="MASH1/Ascl1a-like"/>
</dbReference>
<dbReference type="PANTHER" id="PTHR13935:SF46">
    <property type="entry name" value="TRANSCRIPTION FACTOR BHLH167-RELATED"/>
    <property type="match status" value="1"/>
</dbReference>
<dbReference type="EMBL" id="JABCRI010000004">
    <property type="protein sequence ID" value="KAF8407929.1"/>
    <property type="molecule type" value="Genomic_DNA"/>
</dbReference>
<evidence type="ECO:0000256" key="3">
    <source>
        <dbReference type="SAM" id="Coils"/>
    </source>
</evidence>
<keyword evidence="3" id="KW-0175">Coiled coil</keyword>
<organism evidence="5 6">
    <name type="scientific">Tetracentron sinense</name>
    <name type="common">Spur-leaf</name>
    <dbReference type="NCBI Taxonomy" id="13715"/>
    <lineage>
        <taxon>Eukaryota</taxon>
        <taxon>Viridiplantae</taxon>
        <taxon>Streptophyta</taxon>
        <taxon>Embryophyta</taxon>
        <taxon>Tracheophyta</taxon>
        <taxon>Spermatophyta</taxon>
        <taxon>Magnoliopsida</taxon>
        <taxon>Trochodendrales</taxon>
        <taxon>Trochodendraceae</taxon>
        <taxon>Tetracentron</taxon>
    </lineage>
</organism>
<evidence type="ECO:0000259" key="4">
    <source>
        <dbReference type="Pfam" id="PF00010"/>
    </source>
</evidence>
<gene>
    <name evidence="5" type="ORF">HHK36_007069</name>
</gene>
<dbReference type="Gene3D" id="4.10.280.10">
    <property type="entry name" value="Helix-loop-helix DNA-binding domain"/>
    <property type="match status" value="1"/>
</dbReference>
<proteinExistence type="predicted"/>
<dbReference type="PANTHER" id="PTHR13935">
    <property type="entry name" value="ACHAETE-SCUTE TRANSCRIPTION FACTOR-RELATED"/>
    <property type="match status" value="1"/>
</dbReference>
<reference evidence="5 6" key="1">
    <citation type="submission" date="2020-04" db="EMBL/GenBank/DDBJ databases">
        <title>Plant Genome Project.</title>
        <authorList>
            <person name="Zhang R.-G."/>
        </authorList>
    </citation>
    <scope>NUCLEOTIDE SEQUENCE [LARGE SCALE GENOMIC DNA]</scope>
    <source>
        <strain evidence="5">YNK0</strain>
        <tissue evidence="5">Leaf</tissue>
    </source>
</reference>
<evidence type="ECO:0000256" key="2">
    <source>
        <dbReference type="ARBA" id="ARBA00023163"/>
    </source>
</evidence>